<dbReference type="Gene3D" id="2.60.120.1440">
    <property type="match status" value="1"/>
</dbReference>
<dbReference type="STRING" id="929713.NIASO_20435"/>
<dbReference type="HOGENOM" id="CLU_050192_2_3_10"/>
<dbReference type="PIRSF" id="PIRSF018266">
    <property type="entry name" value="FecR"/>
    <property type="match status" value="1"/>
</dbReference>
<evidence type="ECO:0000256" key="1">
    <source>
        <dbReference type="SAM" id="Phobius"/>
    </source>
</evidence>
<evidence type="ECO:0000259" key="2">
    <source>
        <dbReference type="Pfam" id="PF04773"/>
    </source>
</evidence>
<keyword evidence="5" id="KW-1185">Reference proteome</keyword>
<dbReference type="KEGG" id="nso:NIASO_20435"/>
<evidence type="ECO:0000313" key="5">
    <source>
        <dbReference type="Proteomes" id="UP000003586"/>
    </source>
</evidence>
<feature type="domain" description="Protein FecR C-terminal" evidence="3">
    <location>
        <begin position="274"/>
        <end position="341"/>
    </location>
</feature>
<evidence type="ECO:0008006" key="6">
    <source>
        <dbReference type="Google" id="ProtNLM"/>
    </source>
</evidence>
<dbReference type="EMBL" id="CP007035">
    <property type="protein sequence ID" value="AHF18093.1"/>
    <property type="molecule type" value="Genomic_DNA"/>
</dbReference>
<dbReference type="OrthoDB" id="1523735at2"/>
<keyword evidence="1" id="KW-1133">Transmembrane helix</keyword>
<dbReference type="Pfam" id="PF04773">
    <property type="entry name" value="FecR"/>
    <property type="match status" value="1"/>
</dbReference>
<protein>
    <recommendedName>
        <fullName evidence="6">FecR family protein</fullName>
    </recommendedName>
</protein>
<dbReference type="AlphaFoldDB" id="W0F8F0"/>
<keyword evidence="1" id="KW-0472">Membrane</keyword>
<reference evidence="4 5" key="1">
    <citation type="submission" date="2013-12" db="EMBL/GenBank/DDBJ databases">
        <authorList>
            <consortium name="DOE Joint Genome Institute"/>
            <person name="Eisen J."/>
            <person name="Huntemann M."/>
            <person name="Han J."/>
            <person name="Chen A."/>
            <person name="Kyrpides N."/>
            <person name="Mavromatis K."/>
            <person name="Markowitz V."/>
            <person name="Palaniappan K."/>
            <person name="Ivanova N."/>
            <person name="Schaumberg A."/>
            <person name="Pati A."/>
            <person name="Liolios K."/>
            <person name="Nordberg H.P."/>
            <person name="Cantor M.N."/>
            <person name="Hua S.X."/>
            <person name="Woyke T."/>
        </authorList>
    </citation>
    <scope>NUCLEOTIDE SEQUENCE [LARGE SCALE GENOMIC DNA]</scope>
    <source>
        <strain evidence="5">DSM 19437</strain>
    </source>
</reference>
<dbReference type="InterPro" id="IPR006860">
    <property type="entry name" value="FecR"/>
</dbReference>
<dbReference type="GO" id="GO:0016989">
    <property type="term" value="F:sigma factor antagonist activity"/>
    <property type="evidence" value="ECO:0007669"/>
    <property type="project" value="TreeGrafter"/>
</dbReference>
<dbReference type="eggNOG" id="COG3712">
    <property type="taxonomic scope" value="Bacteria"/>
</dbReference>
<gene>
    <name evidence="4" type="ORF">NIASO_20435</name>
</gene>
<dbReference type="InterPro" id="IPR032508">
    <property type="entry name" value="FecR_C"/>
</dbReference>
<dbReference type="Pfam" id="PF16344">
    <property type="entry name" value="FecR_C"/>
    <property type="match status" value="1"/>
</dbReference>
<organism evidence="4 5">
    <name type="scientific">Niabella soli DSM 19437</name>
    <dbReference type="NCBI Taxonomy" id="929713"/>
    <lineage>
        <taxon>Bacteria</taxon>
        <taxon>Pseudomonadati</taxon>
        <taxon>Bacteroidota</taxon>
        <taxon>Chitinophagia</taxon>
        <taxon>Chitinophagales</taxon>
        <taxon>Chitinophagaceae</taxon>
        <taxon>Niabella</taxon>
    </lineage>
</organism>
<evidence type="ECO:0000313" key="4">
    <source>
        <dbReference type="EMBL" id="AHF18093.1"/>
    </source>
</evidence>
<dbReference type="InterPro" id="IPR012373">
    <property type="entry name" value="Ferrdict_sens_TM"/>
</dbReference>
<sequence length="342" mass="38701">MDNNRIWELLTKKSAGELTLQEQLELHQLIQQQDAAQAYAAFFNDLIATTTHYASVSDTETDSFIREVHKKINKKRSRLVSVNWKIASAVAASLLMIAASLLYFSNRPVRNIAPNIVATKKGNKTNIVLPDGTKVWINADSRLTYEQSFGKKTREVELSGEAFFDVTHDPDRPFIVHTRNIDVRVFGTAFNVRCYADDSSAQTTLIRGSVQVCLKHAKDKKIMLEPNEKLVVQNTYSQQGKDSGLPDQPQIELLTAPFSAADSSVAETQWVNNKLVFKKEYLENIIPELERWYNVKIVLRNKNNTRTFSGTFDNDALEDVLQSLKLSAGIKYKIEKGIVIIY</sequence>
<proteinExistence type="predicted"/>
<dbReference type="PANTHER" id="PTHR30273">
    <property type="entry name" value="PERIPLASMIC SIGNAL SENSOR AND SIGMA FACTOR ACTIVATOR FECR-RELATED"/>
    <property type="match status" value="1"/>
</dbReference>
<dbReference type="FunFam" id="2.60.120.1440:FF:000001">
    <property type="entry name" value="Putative anti-sigma factor"/>
    <property type="match status" value="1"/>
</dbReference>
<dbReference type="Proteomes" id="UP000003586">
    <property type="component" value="Chromosome"/>
</dbReference>
<feature type="transmembrane region" description="Helical" evidence="1">
    <location>
        <begin position="82"/>
        <end position="104"/>
    </location>
</feature>
<name>W0F8F0_9BACT</name>
<keyword evidence="1" id="KW-0812">Transmembrane</keyword>
<evidence type="ECO:0000259" key="3">
    <source>
        <dbReference type="Pfam" id="PF16344"/>
    </source>
</evidence>
<dbReference type="RefSeq" id="WP_008582608.1">
    <property type="nucleotide sequence ID" value="NZ_CP007035.1"/>
</dbReference>
<dbReference type="PANTHER" id="PTHR30273:SF2">
    <property type="entry name" value="PROTEIN FECR"/>
    <property type="match status" value="1"/>
</dbReference>
<dbReference type="Gene3D" id="3.55.50.30">
    <property type="match status" value="1"/>
</dbReference>
<feature type="domain" description="FecR protein" evidence="2">
    <location>
        <begin position="117"/>
        <end position="211"/>
    </location>
</feature>
<accession>W0F8F0</accession>